<dbReference type="AlphaFoldDB" id="A0A974ND76"/>
<proteinExistence type="predicted"/>
<evidence type="ECO:0000313" key="2">
    <source>
        <dbReference type="EMBL" id="QQP84541.1"/>
    </source>
</evidence>
<name>A0A974ND76_9GAMM</name>
<dbReference type="RefSeq" id="WP_201090438.1">
    <property type="nucleotide sequence ID" value="NZ_CP067393.1"/>
</dbReference>
<accession>A0A974ND76</accession>
<protein>
    <submittedName>
        <fullName evidence="2">Sel1 repeat family protein</fullName>
    </submittedName>
</protein>
<dbReference type="Gene3D" id="1.25.40.10">
    <property type="entry name" value="Tetratricopeptide repeat domain"/>
    <property type="match status" value="1"/>
</dbReference>
<organism evidence="2 3">
    <name type="scientific">Entomomonas asaccharolytica</name>
    <dbReference type="NCBI Taxonomy" id="2785331"/>
    <lineage>
        <taxon>Bacteria</taxon>
        <taxon>Pseudomonadati</taxon>
        <taxon>Pseudomonadota</taxon>
        <taxon>Gammaproteobacteria</taxon>
        <taxon>Pseudomonadales</taxon>
        <taxon>Pseudomonadaceae</taxon>
        <taxon>Entomomonas</taxon>
    </lineage>
</organism>
<feature type="chain" id="PRO_5037662919" evidence="1">
    <location>
        <begin position="28"/>
        <end position="147"/>
    </location>
</feature>
<dbReference type="InterPro" id="IPR050767">
    <property type="entry name" value="Sel1_AlgK"/>
</dbReference>
<keyword evidence="3" id="KW-1185">Reference proteome</keyword>
<dbReference type="KEGG" id="eaz:JHT90_08950"/>
<dbReference type="EMBL" id="CP067393">
    <property type="protein sequence ID" value="QQP84541.1"/>
    <property type="molecule type" value="Genomic_DNA"/>
</dbReference>
<dbReference type="SMART" id="SM00671">
    <property type="entry name" value="SEL1"/>
    <property type="match status" value="3"/>
</dbReference>
<dbReference type="PANTHER" id="PTHR11102">
    <property type="entry name" value="SEL-1-LIKE PROTEIN"/>
    <property type="match status" value="1"/>
</dbReference>
<sequence length="147" mass="16637">MKVISTKPLSYLLLNLVIVCFTSTSYGNDNLSTDELMAKGEKNYYEQDYQQAMQWYLKATDKGNAYAMGNIGVMDEQGIGVEKDHQQTMQWFLKAADKGNVFAMFNLGVKYYNGYGVPKDISIAKEWFQISADLGDSEAKEALKRLQ</sequence>
<reference evidence="2 3" key="1">
    <citation type="submission" date="2021-01" db="EMBL/GenBank/DDBJ databases">
        <title>Entomomonas sp. F2A isolated from a house cricket (Acheta domesticus).</title>
        <authorList>
            <person name="Spergser J."/>
            <person name="Busse H.-J."/>
        </authorList>
    </citation>
    <scope>NUCLEOTIDE SEQUENCE [LARGE SCALE GENOMIC DNA]</scope>
    <source>
        <strain evidence="2 3">F2A</strain>
    </source>
</reference>
<dbReference type="Pfam" id="PF08238">
    <property type="entry name" value="Sel1"/>
    <property type="match status" value="3"/>
</dbReference>
<keyword evidence="1" id="KW-0732">Signal</keyword>
<dbReference type="PANTHER" id="PTHR11102:SF160">
    <property type="entry name" value="ERAD-ASSOCIATED E3 UBIQUITIN-PROTEIN LIGASE COMPONENT HRD3"/>
    <property type="match status" value="1"/>
</dbReference>
<dbReference type="SUPFAM" id="SSF81901">
    <property type="entry name" value="HCP-like"/>
    <property type="match status" value="1"/>
</dbReference>
<evidence type="ECO:0000256" key="1">
    <source>
        <dbReference type="SAM" id="SignalP"/>
    </source>
</evidence>
<dbReference type="InterPro" id="IPR011990">
    <property type="entry name" value="TPR-like_helical_dom_sf"/>
</dbReference>
<dbReference type="InterPro" id="IPR006597">
    <property type="entry name" value="Sel1-like"/>
</dbReference>
<gene>
    <name evidence="2" type="ORF">JHT90_08950</name>
</gene>
<feature type="signal peptide" evidence="1">
    <location>
        <begin position="1"/>
        <end position="27"/>
    </location>
</feature>
<evidence type="ECO:0000313" key="3">
    <source>
        <dbReference type="Proteomes" id="UP000595278"/>
    </source>
</evidence>
<dbReference type="Proteomes" id="UP000595278">
    <property type="component" value="Chromosome"/>
</dbReference>